<feature type="compositionally biased region" description="Pro residues" evidence="1">
    <location>
        <begin position="116"/>
        <end position="134"/>
    </location>
</feature>
<dbReference type="InParanoid" id="A0A165INK5"/>
<evidence type="ECO:0000256" key="1">
    <source>
        <dbReference type="SAM" id="MobiDB-lite"/>
    </source>
</evidence>
<reference evidence="2 3" key="1">
    <citation type="journal article" date="2016" name="Mol. Biol. Evol.">
        <title>Comparative Genomics of Early-Diverging Mushroom-Forming Fungi Provides Insights into the Origins of Lignocellulose Decay Capabilities.</title>
        <authorList>
            <person name="Nagy L.G."/>
            <person name="Riley R."/>
            <person name="Tritt A."/>
            <person name="Adam C."/>
            <person name="Daum C."/>
            <person name="Floudas D."/>
            <person name="Sun H."/>
            <person name="Yadav J.S."/>
            <person name="Pangilinan J."/>
            <person name="Larsson K.H."/>
            <person name="Matsuura K."/>
            <person name="Barry K."/>
            <person name="Labutti K."/>
            <person name="Kuo R."/>
            <person name="Ohm R.A."/>
            <person name="Bhattacharya S.S."/>
            <person name="Shirouzu T."/>
            <person name="Yoshinaga Y."/>
            <person name="Martin F.M."/>
            <person name="Grigoriev I.V."/>
            <person name="Hibbett D.S."/>
        </authorList>
    </citation>
    <scope>NUCLEOTIDE SEQUENCE [LARGE SCALE GENOMIC DNA]</scope>
    <source>
        <strain evidence="2 3">HHB12733</strain>
    </source>
</reference>
<proteinExistence type="predicted"/>
<dbReference type="AlphaFoldDB" id="A0A165INK5"/>
<dbReference type="Proteomes" id="UP000076842">
    <property type="component" value="Unassembled WGS sequence"/>
</dbReference>
<accession>A0A165INK5</accession>
<evidence type="ECO:0000313" key="3">
    <source>
        <dbReference type="Proteomes" id="UP000076842"/>
    </source>
</evidence>
<sequence>MRQRVQEMGYAGKRSAREVELADMVLRLTDPALRPPLQETIAAQAGSIAQLQQLAHAQRTFFAAHQEAARAGWEAERLGWVRVAAALGERVRRAEEGGRVTEEVEHTCARYCCSSPPRPPPAQPGPKRPWPSSPPASSSRGTRAPPPPTPAQSTSSWPRAAGARPSSPTS</sequence>
<feature type="region of interest" description="Disordered" evidence="1">
    <location>
        <begin position="112"/>
        <end position="170"/>
    </location>
</feature>
<gene>
    <name evidence="2" type="ORF">CALCODRAFT_85318</name>
</gene>
<dbReference type="EMBL" id="KV423928">
    <property type="protein sequence ID" value="KZT60802.1"/>
    <property type="molecule type" value="Genomic_DNA"/>
</dbReference>
<keyword evidence="3" id="KW-1185">Reference proteome</keyword>
<protein>
    <submittedName>
        <fullName evidence="2">Uncharacterized protein</fullName>
    </submittedName>
</protein>
<evidence type="ECO:0000313" key="2">
    <source>
        <dbReference type="EMBL" id="KZT60802.1"/>
    </source>
</evidence>
<name>A0A165INK5_9BASI</name>
<dbReference type="OrthoDB" id="2143914at2759"/>
<organism evidence="2 3">
    <name type="scientific">Calocera cornea HHB12733</name>
    <dbReference type="NCBI Taxonomy" id="1353952"/>
    <lineage>
        <taxon>Eukaryota</taxon>
        <taxon>Fungi</taxon>
        <taxon>Dikarya</taxon>
        <taxon>Basidiomycota</taxon>
        <taxon>Agaricomycotina</taxon>
        <taxon>Dacrymycetes</taxon>
        <taxon>Dacrymycetales</taxon>
        <taxon>Dacrymycetaceae</taxon>
        <taxon>Calocera</taxon>
    </lineage>
</organism>